<protein>
    <submittedName>
        <fullName evidence="1">Uncharacterized protein</fullName>
    </submittedName>
</protein>
<evidence type="ECO:0000313" key="2">
    <source>
        <dbReference type="Proteomes" id="UP000186817"/>
    </source>
</evidence>
<sequence length="238" mass="25644">MLPVSCGQNAVLGSFHFEFSEGGKWGRVRYQCCKAGGAPVSFDPRGQYPELVGRYDGIYCPSGRDSHNGRVKFASTGSGLTLSFKRSTGQWCVGSECSEVTDSESPLGMEGVPSAGAWRVDFQNSCLSNPRPGGTDFITYDNEPERAKFILKVIEKMMASILDRFDPDSLPSDGTGGSADELKEFKDKCQRVVAICSGMPMAGQDTLQDAIHAVVTEPSAEIYRVFNANAAGKILQDG</sequence>
<dbReference type="EMBL" id="LSRX01000284">
    <property type="protein sequence ID" value="OLQ01690.1"/>
    <property type="molecule type" value="Genomic_DNA"/>
</dbReference>
<evidence type="ECO:0000313" key="1">
    <source>
        <dbReference type="EMBL" id="OLQ01690.1"/>
    </source>
</evidence>
<accession>A0A1Q9E2P9</accession>
<organism evidence="1 2">
    <name type="scientific">Symbiodinium microadriaticum</name>
    <name type="common">Dinoflagellate</name>
    <name type="synonym">Zooxanthella microadriatica</name>
    <dbReference type="NCBI Taxonomy" id="2951"/>
    <lineage>
        <taxon>Eukaryota</taxon>
        <taxon>Sar</taxon>
        <taxon>Alveolata</taxon>
        <taxon>Dinophyceae</taxon>
        <taxon>Suessiales</taxon>
        <taxon>Symbiodiniaceae</taxon>
        <taxon>Symbiodinium</taxon>
    </lineage>
</organism>
<name>A0A1Q9E2P9_SYMMI</name>
<comment type="caution">
    <text evidence="1">The sequence shown here is derived from an EMBL/GenBank/DDBJ whole genome shotgun (WGS) entry which is preliminary data.</text>
</comment>
<dbReference type="AlphaFoldDB" id="A0A1Q9E2P9"/>
<dbReference type="Proteomes" id="UP000186817">
    <property type="component" value="Unassembled WGS sequence"/>
</dbReference>
<proteinExistence type="predicted"/>
<gene>
    <name evidence="1" type="ORF">AK812_SmicGene15541</name>
</gene>
<dbReference type="OrthoDB" id="433517at2759"/>
<keyword evidence="2" id="KW-1185">Reference proteome</keyword>
<reference evidence="1 2" key="1">
    <citation type="submission" date="2016-02" db="EMBL/GenBank/DDBJ databases">
        <title>Genome analysis of coral dinoflagellate symbionts highlights evolutionary adaptations to a symbiotic lifestyle.</title>
        <authorList>
            <person name="Aranda M."/>
            <person name="Li Y."/>
            <person name="Liew Y.J."/>
            <person name="Baumgarten S."/>
            <person name="Simakov O."/>
            <person name="Wilson M."/>
            <person name="Piel J."/>
            <person name="Ashoor H."/>
            <person name="Bougouffa S."/>
            <person name="Bajic V.B."/>
            <person name="Ryu T."/>
            <person name="Ravasi T."/>
            <person name="Bayer T."/>
            <person name="Micklem G."/>
            <person name="Kim H."/>
            <person name="Bhak J."/>
            <person name="Lajeunesse T.C."/>
            <person name="Voolstra C.R."/>
        </authorList>
    </citation>
    <scope>NUCLEOTIDE SEQUENCE [LARGE SCALE GENOMIC DNA]</scope>
    <source>
        <strain evidence="1 2">CCMP2467</strain>
    </source>
</reference>